<dbReference type="CDD" id="cd00865">
    <property type="entry name" value="PEBP_bact_arch"/>
    <property type="match status" value="1"/>
</dbReference>
<evidence type="ECO:0000256" key="1">
    <source>
        <dbReference type="SAM" id="SignalP"/>
    </source>
</evidence>
<dbReference type="Proteomes" id="UP000193558">
    <property type="component" value="Unassembled WGS sequence"/>
</dbReference>
<dbReference type="Gene3D" id="3.90.280.10">
    <property type="entry name" value="PEBP-like"/>
    <property type="match status" value="1"/>
</dbReference>
<dbReference type="InterPro" id="IPR005247">
    <property type="entry name" value="YbhB_YbcL/LppC-like"/>
</dbReference>
<sequence length="180" mass="18678">MKKLITVLCLSSLPLFAHAATFSLKSADFADNGVMKKALGGNDKNNLACSGENLSPALSWANPPVGTQSYVLLLTDPAGAKGLGVTHMLAYNIDATRNKFQQGELSKGGDFSYGTNTPGTQNYYGPCPPAGAGYHHYNFVLVATDLAKGSLPAGLSHTELVAKLKGHALGSASLVGRLGN</sequence>
<protein>
    <submittedName>
        <fullName evidence="2">Phosphatidylethanolamine-binding protein</fullName>
    </submittedName>
</protein>
<dbReference type="Pfam" id="PF01161">
    <property type="entry name" value="PBP"/>
    <property type="match status" value="1"/>
</dbReference>
<feature type="signal peptide" evidence="1">
    <location>
        <begin position="1"/>
        <end position="19"/>
    </location>
</feature>
<dbReference type="NCBIfam" id="TIGR00481">
    <property type="entry name" value="YbhB/YbcL family Raf kinase inhibitor-like protein"/>
    <property type="match status" value="1"/>
</dbReference>
<dbReference type="PANTHER" id="PTHR30289">
    <property type="entry name" value="UNCHARACTERIZED PROTEIN YBCL-RELATED"/>
    <property type="match status" value="1"/>
</dbReference>
<dbReference type="InterPro" id="IPR036610">
    <property type="entry name" value="PEBP-like_sf"/>
</dbReference>
<dbReference type="RefSeq" id="WP_084931640.1">
    <property type="nucleotide sequence ID" value="NZ_MLFR01000001.1"/>
</dbReference>
<dbReference type="InterPro" id="IPR008914">
    <property type="entry name" value="PEBP"/>
</dbReference>
<dbReference type="AlphaFoldDB" id="A0A1X1D5F9"/>
<evidence type="ECO:0000313" key="3">
    <source>
        <dbReference type="Proteomes" id="UP000193558"/>
    </source>
</evidence>
<dbReference type="OrthoDB" id="9797506at2"/>
<evidence type="ECO:0000313" key="2">
    <source>
        <dbReference type="EMBL" id="ORM71886.1"/>
    </source>
</evidence>
<keyword evidence="1" id="KW-0732">Signal</keyword>
<proteinExistence type="predicted"/>
<reference evidence="2 3" key="1">
    <citation type="journal article" date="2017" name="Antonie Van Leeuwenhoek">
        <title>Phylogenomic resolution of the bacterial genus Pantoea and its relationship with Erwinia and Tatumella.</title>
        <authorList>
            <person name="Palmer M."/>
            <person name="Steenkamp E.T."/>
            <person name="Coetzee M.P."/>
            <person name="Chan W.Y."/>
            <person name="van Zyl E."/>
            <person name="De Maayer P."/>
            <person name="Coutinho T.A."/>
            <person name="Blom J."/>
            <person name="Smits T.H."/>
            <person name="Duffy B."/>
            <person name="Venter S.N."/>
        </authorList>
    </citation>
    <scope>NUCLEOTIDE SEQUENCE [LARGE SCALE GENOMIC DNA]</scope>
    <source>
        <strain evidence="2 3">LMG 26275</strain>
    </source>
</reference>
<dbReference type="PANTHER" id="PTHR30289:SF1">
    <property type="entry name" value="PEBP (PHOSPHATIDYLETHANOLAMINE-BINDING PROTEIN) FAMILY PROTEIN"/>
    <property type="match status" value="1"/>
</dbReference>
<gene>
    <name evidence="2" type="ORF">HA51_02135</name>
</gene>
<comment type="caution">
    <text evidence="2">The sequence shown here is derived from an EMBL/GenBank/DDBJ whole genome shotgun (WGS) entry which is preliminary data.</text>
</comment>
<feature type="chain" id="PRO_5012304051" evidence="1">
    <location>
        <begin position="20"/>
        <end position="180"/>
    </location>
</feature>
<dbReference type="SUPFAM" id="SSF49777">
    <property type="entry name" value="PEBP-like"/>
    <property type="match status" value="1"/>
</dbReference>
<name>A0A1X1D5F9_9GAMM</name>
<organism evidence="2 3">
    <name type="scientific">Pantoea rwandensis</name>
    <dbReference type="NCBI Taxonomy" id="1076550"/>
    <lineage>
        <taxon>Bacteria</taxon>
        <taxon>Pseudomonadati</taxon>
        <taxon>Pseudomonadota</taxon>
        <taxon>Gammaproteobacteria</taxon>
        <taxon>Enterobacterales</taxon>
        <taxon>Erwiniaceae</taxon>
        <taxon>Pantoea</taxon>
    </lineage>
</organism>
<dbReference type="EMBL" id="MLFR01000001">
    <property type="protein sequence ID" value="ORM71886.1"/>
    <property type="molecule type" value="Genomic_DNA"/>
</dbReference>
<accession>A0A1X1D5F9</accession>